<dbReference type="Proteomes" id="UP000053562">
    <property type="component" value="Unassembled WGS sequence"/>
</dbReference>
<evidence type="ECO:0008006" key="4">
    <source>
        <dbReference type="Google" id="ProtNLM"/>
    </source>
</evidence>
<accession>A0A0J9SHA0</accession>
<protein>
    <recommendedName>
        <fullName evidence="4">Variable surface protein Vir35</fullName>
    </recommendedName>
</protein>
<keyword evidence="1" id="KW-0472">Membrane</keyword>
<feature type="transmembrane region" description="Helical" evidence="1">
    <location>
        <begin position="229"/>
        <end position="247"/>
    </location>
</feature>
<organism evidence="2 3">
    <name type="scientific">Plasmodium vivax India VII</name>
    <dbReference type="NCBI Taxonomy" id="1077284"/>
    <lineage>
        <taxon>Eukaryota</taxon>
        <taxon>Sar</taxon>
        <taxon>Alveolata</taxon>
        <taxon>Apicomplexa</taxon>
        <taxon>Aconoidasida</taxon>
        <taxon>Haemosporida</taxon>
        <taxon>Plasmodiidae</taxon>
        <taxon>Plasmodium</taxon>
        <taxon>Plasmodium (Plasmodium)</taxon>
    </lineage>
</organism>
<dbReference type="EMBL" id="KQ234201">
    <property type="protein sequence ID" value="KMZ82375.1"/>
    <property type="molecule type" value="Genomic_DNA"/>
</dbReference>
<proteinExistence type="predicted"/>
<feature type="transmembrane region" description="Helical" evidence="1">
    <location>
        <begin position="158"/>
        <end position="179"/>
    </location>
</feature>
<sequence length="261" mass="30432">MRGIIMTSFFNVSVFIIFMWINNPHNNLYNFGETAKTLYNVEKISDIRYHRSLAKHGPNKEFDRSRIREKLLEKNSYNNVKCAAEDLSKYSQVKKKELNDLDLYRKLYSHKYSKKKVLGKFDYKCEKIIFDKLDHIQMIADRLKNDNKSFNRNVSKIFGSRLILFVLVPVLGLIIPLLFNKYSPISQHMCMDGCISHGSGTSTSHHGNHVTNVPINKNTLGVITQVSDIFWYISSVVVLLVLIYIFVKFMKYKKLKGGRYK</sequence>
<evidence type="ECO:0000313" key="3">
    <source>
        <dbReference type="Proteomes" id="UP000053562"/>
    </source>
</evidence>
<reference evidence="2 3" key="1">
    <citation type="submission" date="2011-08" db="EMBL/GenBank/DDBJ databases">
        <title>The Genome Sequence of Plasmodium vivax India VII.</title>
        <authorList>
            <consortium name="The Broad Institute Genome Sequencing Platform"/>
            <consortium name="The Broad Institute Genome Sequencing Center for Infectious Disease"/>
            <person name="Neafsey D."/>
            <person name="Carlton J."/>
            <person name="Barnwell J."/>
            <person name="Collins W."/>
            <person name="Escalante A."/>
            <person name="Mullikin J."/>
            <person name="Saul A."/>
            <person name="Guigo R."/>
            <person name="Camara F."/>
            <person name="Young S.K."/>
            <person name="Zeng Q."/>
            <person name="Gargeya S."/>
            <person name="Fitzgerald M."/>
            <person name="Haas B."/>
            <person name="Abouelleil A."/>
            <person name="Alvarado L."/>
            <person name="Arachchi H.M."/>
            <person name="Berlin A."/>
            <person name="Brown A."/>
            <person name="Chapman S.B."/>
            <person name="Chen Z."/>
            <person name="Dunbar C."/>
            <person name="Freedman E."/>
            <person name="Gearin G."/>
            <person name="Gellesch M."/>
            <person name="Goldberg J."/>
            <person name="Griggs A."/>
            <person name="Gujja S."/>
            <person name="Heiman D."/>
            <person name="Howarth C."/>
            <person name="Larson L."/>
            <person name="Lui A."/>
            <person name="MacDonald P.J.P."/>
            <person name="Montmayeur A."/>
            <person name="Murphy C."/>
            <person name="Neiman D."/>
            <person name="Pearson M."/>
            <person name="Priest M."/>
            <person name="Roberts A."/>
            <person name="Saif S."/>
            <person name="Shea T."/>
            <person name="Shenoy N."/>
            <person name="Sisk P."/>
            <person name="Stolte C."/>
            <person name="Sykes S."/>
            <person name="Wortman J."/>
            <person name="Nusbaum C."/>
            <person name="Birren B."/>
        </authorList>
    </citation>
    <scope>NUCLEOTIDE SEQUENCE [LARGE SCALE GENOMIC DNA]</scope>
    <source>
        <strain evidence="2 3">India VII</strain>
    </source>
</reference>
<evidence type="ECO:0000256" key="1">
    <source>
        <dbReference type="SAM" id="Phobius"/>
    </source>
</evidence>
<gene>
    <name evidence="2" type="ORF">PVIIG_04489</name>
</gene>
<keyword evidence="1" id="KW-1133">Transmembrane helix</keyword>
<evidence type="ECO:0000313" key="2">
    <source>
        <dbReference type="EMBL" id="KMZ82375.1"/>
    </source>
</evidence>
<dbReference type="InterPro" id="IPR022139">
    <property type="entry name" value="Fam-L/Fam-M-like_plasmodium"/>
</dbReference>
<dbReference type="OrthoDB" id="388373at2759"/>
<dbReference type="AlphaFoldDB" id="A0A0J9SHA0"/>
<name>A0A0J9SHA0_PLAVI</name>
<keyword evidence="1" id="KW-0812">Transmembrane</keyword>
<dbReference type="Pfam" id="PF12420">
    <property type="entry name" value="DUF3671"/>
    <property type="match status" value="1"/>
</dbReference>